<dbReference type="InterPro" id="IPR036259">
    <property type="entry name" value="MFS_trans_sf"/>
</dbReference>
<dbReference type="EMBL" id="JBEPSN010000008">
    <property type="protein sequence ID" value="MET4541206.1"/>
    <property type="molecule type" value="Genomic_DNA"/>
</dbReference>
<dbReference type="RefSeq" id="WP_354230812.1">
    <property type="nucleotide sequence ID" value="NZ_JBEPSN010000008.1"/>
</dbReference>
<evidence type="ECO:0000259" key="8">
    <source>
        <dbReference type="PROSITE" id="PS50850"/>
    </source>
</evidence>
<sequence length="489" mass="50015">MNIPAATGPQTVDPQAVDPQAPASTPAPAAASDEGRFHGKAAALLITTLVLAVLAFQLNASMITPALPHIGSFFGETPEAVAQVQSMFFLAGAIAGPVIGRWSDFIGRRNALLLVLAIMGAGTVLCIFAPTLPLLVTGRFMQGVSSAIFALSYIVLNEYLPARLFGTSIGIIAAINGGVGGVDGYFGGLMAENLGFQSIFVAVLALAAIAVVCVIKVVPGGKSAVAPGRMDWWGAGSLSVFLVFITYFVSTGSSAGWTSPAALGLLAGSIASFAAFWLIEKKRETPLVAVHHLRSRQVWPVIATTVLTLAGIFAIINFTVVLLSQDKENGFGLSASVAALLFLTPAALIGVFAAPLAGWIADRRGWIKTVRVGTATSLACAIVAALFAHNQVAVLIAIAALGIFYNGFFLTAINGLSVLLSPKEAPAALPGINGASFGIGASLGVVIVAPFAGLGTAAGYSAALWISVSITALAFIVSLFIAAPKGEKI</sequence>
<evidence type="ECO:0000256" key="6">
    <source>
        <dbReference type="SAM" id="MobiDB-lite"/>
    </source>
</evidence>
<feature type="transmembrane region" description="Helical" evidence="7">
    <location>
        <begin position="80"/>
        <end position="99"/>
    </location>
</feature>
<feature type="transmembrane region" description="Helical" evidence="7">
    <location>
        <begin position="261"/>
        <end position="279"/>
    </location>
</feature>
<feature type="transmembrane region" description="Helical" evidence="7">
    <location>
        <begin position="299"/>
        <end position="323"/>
    </location>
</feature>
<feature type="transmembrane region" description="Helical" evidence="7">
    <location>
        <begin position="369"/>
        <end position="388"/>
    </location>
</feature>
<accession>A0ABV2P8U7</accession>
<dbReference type="GeneID" id="92753929"/>
<dbReference type="PROSITE" id="PS50850">
    <property type="entry name" value="MFS"/>
    <property type="match status" value="1"/>
</dbReference>
<comment type="caution">
    <text evidence="9">The sequence shown here is derived from an EMBL/GenBank/DDBJ whole genome shotgun (WGS) entry which is preliminary data.</text>
</comment>
<keyword evidence="10" id="KW-1185">Reference proteome</keyword>
<dbReference type="SUPFAM" id="SSF103473">
    <property type="entry name" value="MFS general substrate transporter"/>
    <property type="match status" value="1"/>
</dbReference>
<evidence type="ECO:0000256" key="5">
    <source>
        <dbReference type="ARBA" id="ARBA00023136"/>
    </source>
</evidence>
<comment type="subcellular location">
    <subcellularLocation>
        <location evidence="1">Cell membrane</location>
        <topology evidence="1">Multi-pass membrane protein</topology>
    </subcellularLocation>
</comment>
<feature type="domain" description="Major facilitator superfamily (MFS) profile" evidence="8">
    <location>
        <begin position="45"/>
        <end position="486"/>
    </location>
</feature>
<feature type="transmembrane region" description="Helical" evidence="7">
    <location>
        <begin position="194"/>
        <end position="218"/>
    </location>
</feature>
<dbReference type="Proteomes" id="UP001549307">
    <property type="component" value="Unassembled WGS sequence"/>
</dbReference>
<feature type="transmembrane region" description="Helical" evidence="7">
    <location>
        <begin position="458"/>
        <end position="483"/>
    </location>
</feature>
<feature type="transmembrane region" description="Helical" evidence="7">
    <location>
        <begin position="432"/>
        <end position="452"/>
    </location>
</feature>
<dbReference type="InterPro" id="IPR020846">
    <property type="entry name" value="MFS_dom"/>
</dbReference>
<dbReference type="PANTHER" id="PTHR42718">
    <property type="entry name" value="MAJOR FACILITATOR SUPERFAMILY MULTIDRUG TRANSPORTER MFSC"/>
    <property type="match status" value="1"/>
</dbReference>
<evidence type="ECO:0000256" key="2">
    <source>
        <dbReference type="ARBA" id="ARBA00022448"/>
    </source>
</evidence>
<feature type="transmembrane region" description="Helical" evidence="7">
    <location>
        <begin position="163"/>
        <end position="182"/>
    </location>
</feature>
<evidence type="ECO:0000256" key="4">
    <source>
        <dbReference type="ARBA" id="ARBA00022989"/>
    </source>
</evidence>
<dbReference type="Gene3D" id="1.20.1250.20">
    <property type="entry name" value="MFS general substrate transporter like domains"/>
    <property type="match status" value="2"/>
</dbReference>
<feature type="transmembrane region" description="Helical" evidence="7">
    <location>
        <begin position="111"/>
        <end position="132"/>
    </location>
</feature>
<organism evidence="9 10">
    <name type="scientific">Arthrobacter bambusae</name>
    <dbReference type="NCBI Taxonomy" id="1338426"/>
    <lineage>
        <taxon>Bacteria</taxon>
        <taxon>Bacillati</taxon>
        <taxon>Actinomycetota</taxon>
        <taxon>Actinomycetes</taxon>
        <taxon>Micrococcales</taxon>
        <taxon>Micrococcaceae</taxon>
        <taxon>Arthrobacter</taxon>
    </lineage>
</organism>
<evidence type="ECO:0000313" key="9">
    <source>
        <dbReference type="EMBL" id="MET4541206.1"/>
    </source>
</evidence>
<proteinExistence type="predicted"/>
<feature type="transmembrane region" description="Helical" evidence="7">
    <location>
        <begin position="138"/>
        <end position="156"/>
    </location>
</feature>
<feature type="transmembrane region" description="Helical" evidence="7">
    <location>
        <begin position="335"/>
        <end position="357"/>
    </location>
</feature>
<feature type="region of interest" description="Disordered" evidence="6">
    <location>
        <begin position="1"/>
        <end position="33"/>
    </location>
</feature>
<protein>
    <submittedName>
        <fullName evidence="9">MFS family arabinose efflux permease</fullName>
    </submittedName>
</protein>
<keyword evidence="2" id="KW-0813">Transport</keyword>
<dbReference type="PANTHER" id="PTHR42718:SF9">
    <property type="entry name" value="MAJOR FACILITATOR SUPERFAMILY MULTIDRUG TRANSPORTER MFSC"/>
    <property type="match status" value="1"/>
</dbReference>
<feature type="transmembrane region" description="Helical" evidence="7">
    <location>
        <begin position="230"/>
        <end position="249"/>
    </location>
</feature>
<dbReference type="InterPro" id="IPR011701">
    <property type="entry name" value="MFS"/>
</dbReference>
<dbReference type="Pfam" id="PF07690">
    <property type="entry name" value="MFS_1"/>
    <property type="match status" value="1"/>
</dbReference>
<keyword evidence="5 7" id="KW-0472">Membrane</keyword>
<evidence type="ECO:0000313" key="10">
    <source>
        <dbReference type="Proteomes" id="UP001549307"/>
    </source>
</evidence>
<keyword evidence="4 7" id="KW-1133">Transmembrane helix</keyword>
<feature type="transmembrane region" description="Helical" evidence="7">
    <location>
        <begin position="394"/>
        <end position="420"/>
    </location>
</feature>
<feature type="compositionally biased region" description="Low complexity" evidence="6">
    <location>
        <begin position="19"/>
        <end position="31"/>
    </location>
</feature>
<gene>
    <name evidence="9" type="ORF">ABIE37_003001</name>
</gene>
<evidence type="ECO:0000256" key="3">
    <source>
        <dbReference type="ARBA" id="ARBA00022692"/>
    </source>
</evidence>
<name>A0ABV2P8U7_9MICC</name>
<reference evidence="9 10" key="1">
    <citation type="submission" date="2024-06" db="EMBL/GenBank/DDBJ databases">
        <title>Sorghum-associated microbial communities from plants grown in Nebraska, USA.</title>
        <authorList>
            <person name="Schachtman D."/>
        </authorList>
    </citation>
    <scope>NUCLEOTIDE SEQUENCE [LARGE SCALE GENOMIC DNA]</scope>
    <source>
        <strain evidence="9 10">3552</strain>
    </source>
</reference>
<evidence type="ECO:0000256" key="1">
    <source>
        <dbReference type="ARBA" id="ARBA00004651"/>
    </source>
</evidence>
<keyword evidence="3 7" id="KW-0812">Transmembrane</keyword>
<feature type="transmembrane region" description="Helical" evidence="7">
    <location>
        <begin position="41"/>
        <end position="60"/>
    </location>
</feature>
<evidence type="ECO:0000256" key="7">
    <source>
        <dbReference type="SAM" id="Phobius"/>
    </source>
</evidence>